<reference evidence="2" key="3">
    <citation type="submission" date="2024-01" db="EMBL/GenBank/DDBJ databases">
        <authorList>
            <person name="Coelho M.A."/>
            <person name="David-Palma M."/>
            <person name="Shea T."/>
            <person name="Sun S."/>
            <person name="Cuomo C.A."/>
            <person name="Heitman J."/>
        </authorList>
    </citation>
    <scope>NUCLEOTIDE SEQUENCE</scope>
    <source>
        <strain evidence="2">CBS 7841</strain>
    </source>
</reference>
<sequence>MTTSFCFRKGSLILLETPTLYQSPSRQTIHLPQGRNDLYANPCSQSSPSKLCGPKPQCLGLPRDTRPPPNRPPRTVRAGWKRQKTQSRVKESAGKLLQKTKGCHKPSSHAGKRRDKCGRQATQKRQAWCSTLPALPNSMLLHPYSTRPTRLRWLPHLLANASQPTLGILVVMLVDAPIMCRNSVPGPPASAHSPSD</sequence>
<dbReference type="KEGG" id="cdep:91087491"/>
<dbReference type="GeneID" id="91087491"/>
<evidence type="ECO:0000313" key="2">
    <source>
        <dbReference type="EMBL" id="WVN88081.1"/>
    </source>
</evidence>
<proteinExistence type="predicted"/>
<gene>
    <name evidence="2" type="ORF">L203_103280</name>
</gene>
<evidence type="ECO:0000313" key="3">
    <source>
        <dbReference type="Proteomes" id="UP000094043"/>
    </source>
</evidence>
<feature type="compositionally biased region" description="Basic residues" evidence="1">
    <location>
        <begin position="101"/>
        <end position="116"/>
    </location>
</feature>
<organism evidence="2 3">
    <name type="scientific">Cryptococcus depauperatus CBS 7841</name>
    <dbReference type="NCBI Taxonomy" id="1295531"/>
    <lineage>
        <taxon>Eukaryota</taxon>
        <taxon>Fungi</taxon>
        <taxon>Dikarya</taxon>
        <taxon>Basidiomycota</taxon>
        <taxon>Agaricomycotina</taxon>
        <taxon>Tremellomycetes</taxon>
        <taxon>Tremellales</taxon>
        <taxon>Cryptococcaceae</taxon>
        <taxon>Cryptococcus</taxon>
    </lineage>
</organism>
<protein>
    <submittedName>
        <fullName evidence="2">Uncharacterized protein</fullName>
    </submittedName>
</protein>
<name>A0A1E3HF29_9TREE</name>
<evidence type="ECO:0000256" key="1">
    <source>
        <dbReference type="SAM" id="MobiDB-lite"/>
    </source>
</evidence>
<accession>A0A1E3HF29</accession>
<dbReference type="EMBL" id="CP143787">
    <property type="protein sequence ID" value="WVN88081.1"/>
    <property type="molecule type" value="Genomic_DNA"/>
</dbReference>
<dbReference type="VEuPathDB" id="FungiDB:L203_06572"/>
<reference evidence="2" key="1">
    <citation type="submission" date="2016-06" db="EMBL/GenBank/DDBJ databases">
        <authorList>
            <person name="Cuomo C."/>
            <person name="Litvintseva A."/>
            <person name="Heitman J."/>
            <person name="Chen Y."/>
            <person name="Sun S."/>
            <person name="Springer D."/>
            <person name="Dromer F."/>
            <person name="Young S."/>
            <person name="Zeng Q."/>
            <person name="Chapman S."/>
            <person name="Gujja S."/>
            <person name="Saif S."/>
            <person name="Birren B."/>
        </authorList>
    </citation>
    <scope>NUCLEOTIDE SEQUENCE</scope>
    <source>
        <strain evidence="2">CBS 7841</strain>
    </source>
</reference>
<dbReference type="RefSeq" id="XP_066068781.1">
    <property type="nucleotide sequence ID" value="XM_066212684.1"/>
</dbReference>
<dbReference type="AlphaFoldDB" id="A0A1E3HF29"/>
<keyword evidence="3" id="KW-1185">Reference proteome</keyword>
<feature type="region of interest" description="Disordered" evidence="1">
    <location>
        <begin position="40"/>
        <end position="120"/>
    </location>
</feature>
<dbReference type="Proteomes" id="UP000094043">
    <property type="component" value="Chromosome 4"/>
</dbReference>
<reference evidence="2" key="2">
    <citation type="journal article" date="2022" name="Elife">
        <title>Obligate sexual reproduction of a homothallic fungus closely related to the Cryptococcus pathogenic species complex.</title>
        <authorList>
            <person name="Passer A.R."/>
            <person name="Clancey S.A."/>
            <person name="Shea T."/>
            <person name="David-Palma M."/>
            <person name="Averette A.F."/>
            <person name="Boekhout T."/>
            <person name="Porcel B.M."/>
            <person name="Nowrousian M."/>
            <person name="Cuomo C.A."/>
            <person name="Sun S."/>
            <person name="Heitman J."/>
            <person name="Coelho M.A."/>
        </authorList>
    </citation>
    <scope>NUCLEOTIDE SEQUENCE</scope>
    <source>
        <strain evidence="2">CBS 7841</strain>
    </source>
</reference>